<dbReference type="PANTHER" id="PTHR16515:SF49">
    <property type="entry name" value="GASTRULA ZINC FINGER PROTEIN XLCGF49.1-LIKE-RELATED"/>
    <property type="match status" value="1"/>
</dbReference>
<comment type="subcellular location">
    <subcellularLocation>
        <location evidence="1">Nucleus</location>
    </subcellularLocation>
</comment>
<name>E0VJH8_PEDHC</name>
<evidence type="ECO:0000256" key="4">
    <source>
        <dbReference type="ARBA" id="ARBA00022771"/>
    </source>
</evidence>
<dbReference type="EnsemblMetazoa" id="PHUM245290-RA">
    <property type="protein sequence ID" value="PHUM245290-PA"/>
    <property type="gene ID" value="PHUM245290"/>
</dbReference>
<dbReference type="PROSITE" id="PS00028">
    <property type="entry name" value="ZINC_FINGER_C2H2_1"/>
    <property type="match status" value="2"/>
</dbReference>
<keyword evidence="5" id="KW-0862">Zinc</keyword>
<dbReference type="InterPro" id="IPR050331">
    <property type="entry name" value="Zinc_finger"/>
</dbReference>
<dbReference type="PROSITE" id="PS50157">
    <property type="entry name" value="ZINC_FINGER_C2H2_2"/>
    <property type="match status" value="2"/>
</dbReference>
<keyword evidence="3" id="KW-0677">Repeat</keyword>
<evidence type="ECO:0000256" key="2">
    <source>
        <dbReference type="ARBA" id="ARBA00022723"/>
    </source>
</evidence>
<evidence type="ECO:0000313" key="11">
    <source>
        <dbReference type="EnsemblMetazoa" id="PHUM245290-PA"/>
    </source>
</evidence>
<keyword evidence="4 8" id="KW-0863">Zinc-finger</keyword>
<evidence type="ECO:0000256" key="1">
    <source>
        <dbReference type="ARBA" id="ARBA00004123"/>
    </source>
</evidence>
<dbReference type="CTD" id="8230807"/>
<dbReference type="SUPFAM" id="SSF57667">
    <property type="entry name" value="beta-beta-alpha zinc fingers"/>
    <property type="match status" value="1"/>
</dbReference>
<evidence type="ECO:0000256" key="5">
    <source>
        <dbReference type="ARBA" id="ARBA00022833"/>
    </source>
</evidence>
<dbReference type="OrthoDB" id="6077919at2759"/>
<dbReference type="HOGENOM" id="CLU_002678_42_25_1"/>
<dbReference type="GO" id="GO:0003677">
    <property type="term" value="F:DNA binding"/>
    <property type="evidence" value="ECO:0007669"/>
    <property type="project" value="UniProtKB-KW"/>
</dbReference>
<dbReference type="OMA" id="WNLITHM"/>
<dbReference type="RefSeq" id="XP_002426272.1">
    <property type="nucleotide sequence ID" value="XM_002426227.1"/>
</dbReference>
<feature type="domain" description="C2H2-type" evidence="9">
    <location>
        <begin position="39"/>
        <end position="64"/>
    </location>
</feature>
<dbReference type="GeneID" id="8230807"/>
<dbReference type="GO" id="GO:0010468">
    <property type="term" value="P:regulation of gene expression"/>
    <property type="evidence" value="ECO:0007669"/>
    <property type="project" value="TreeGrafter"/>
</dbReference>
<evidence type="ECO:0000256" key="7">
    <source>
        <dbReference type="ARBA" id="ARBA00023242"/>
    </source>
</evidence>
<reference evidence="10" key="2">
    <citation type="submission" date="2007-04" db="EMBL/GenBank/DDBJ databases">
        <title>The genome of the human body louse.</title>
        <authorList>
            <consortium name="The Human Body Louse Genome Consortium"/>
            <person name="Kirkness E."/>
            <person name="Walenz B."/>
            <person name="Hass B."/>
            <person name="Bruggner R."/>
            <person name="Strausberg R."/>
        </authorList>
    </citation>
    <scope>NUCLEOTIDE SEQUENCE</scope>
    <source>
        <strain evidence="10">USDA</strain>
    </source>
</reference>
<dbReference type="AlphaFoldDB" id="E0VJH8"/>
<reference evidence="11" key="3">
    <citation type="submission" date="2020-05" db="UniProtKB">
        <authorList>
            <consortium name="EnsemblMetazoa"/>
        </authorList>
    </citation>
    <scope>IDENTIFICATION</scope>
    <source>
        <strain evidence="11">USDA</strain>
    </source>
</reference>
<dbReference type="InterPro" id="IPR036236">
    <property type="entry name" value="Znf_C2H2_sf"/>
</dbReference>
<keyword evidence="7" id="KW-0539">Nucleus</keyword>
<dbReference type="KEGG" id="phu:Phum_PHUM245290"/>
<accession>E0VJH8</accession>
<keyword evidence="12" id="KW-1185">Reference proteome</keyword>
<dbReference type="Proteomes" id="UP000009046">
    <property type="component" value="Unassembled WGS sequence"/>
</dbReference>
<dbReference type="FunFam" id="3.30.160.60:FF:000100">
    <property type="entry name" value="Zinc finger 45-like"/>
    <property type="match status" value="1"/>
</dbReference>
<dbReference type="InterPro" id="IPR013087">
    <property type="entry name" value="Znf_C2H2_type"/>
</dbReference>
<evidence type="ECO:0000259" key="9">
    <source>
        <dbReference type="PROSITE" id="PS50157"/>
    </source>
</evidence>
<dbReference type="GO" id="GO:0005634">
    <property type="term" value="C:nucleus"/>
    <property type="evidence" value="ECO:0007669"/>
    <property type="project" value="UniProtKB-SubCell"/>
</dbReference>
<dbReference type="EMBL" id="AAZO01002841">
    <property type="status" value="NOT_ANNOTATED_CDS"/>
    <property type="molecule type" value="Genomic_DNA"/>
</dbReference>
<dbReference type="EMBL" id="DS235222">
    <property type="protein sequence ID" value="EEB13534.1"/>
    <property type="molecule type" value="Genomic_DNA"/>
</dbReference>
<keyword evidence="6" id="KW-0238">DNA-binding</keyword>
<organism>
    <name type="scientific">Pediculus humanus subsp. corporis</name>
    <name type="common">Body louse</name>
    <dbReference type="NCBI Taxonomy" id="121224"/>
    <lineage>
        <taxon>Eukaryota</taxon>
        <taxon>Metazoa</taxon>
        <taxon>Ecdysozoa</taxon>
        <taxon>Arthropoda</taxon>
        <taxon>Hexapoda</taxon>
        <taxon>Insecta</taxon>
        <taxon>Pterygota</taxon>
        <taxon>Neoptera</taxon>
        <taxon>Paraneoptera</taxon>
        <taxon>Psocodea</taxon>
        <taxon>Troctomorpha</taxon>
        <taxon>Phthiraptera</taxon>
        <taxon>Anoplura</taxon>
        <taxon>Pediculidae</taxon>
        <taxon>Pediculus</taxon>
    </lineage>
</organism>
<keyword evidence="2" id="KW-0479">Metal-binding</keyword>
<evidence type="ECO:0000313" key="10">
    <source>
        <dbReference type="EMBL" id="EEB13534.1"/>
    </source>
</evidence>
<protein>
    <submittedName>
        <fullName evidence="10 11">Zinc finger protein, putative</fullName>
    </submittedName>
</protein>
<reference evidence="10" key="1">
    <citation type="submission" date="2007-04" db="EMBL/GenBank/DDBJ databases">
        <title>Annotation of Pediculus humanus corporis strain USDA.</title>
        <authorList>
            <person name="Kirkness E."/>
            <person name="Hannick L."/>
            <person name="Hass B."/>
            <person name="Bruggner R."/>
            <person name="Lawson D."/>
            <person name="Bidwell S."/>
            <person name="Joardar V."/>
            <person name="Caler E."/>
            <person name="Walenz B."/>
            <person name="Inman J."/>
            <person name="Schobel S."/>
            <person name="Galinsky K."/>
            <person name="Amedeo P."/>
            <person name="Strausberg R."/>
        </authorList>
    </citation>
    <scope>NUCLEOTIDE SEQUENCE</scope>
    <source>
        <strain evidence="10">USDA</strain>
    </source>
</reference>
<evidence type="ECO:0000313" key="12">
    <source>
        <dbReference type="Proteomes" id="UP000009046"/>
    </source>
</evidence>
<gene>
    <name evidence="11" type="primary">8230807</name>
    <name evidence="10" type="ORF">Phum_PHUM245290</name>
</gene>
<dbReference type="Pfam" id="PF00096">
    <property type="entry name" value="zf-C2H2"/>
    <property type="match status" value="2"/>
</dbReference>
<dbReference type="Gene3D" id="3.30.160.60">
    <property type="entry name" value="Classic Zinc Finger"/>
    <property type="match status" value="2"/>
</dbReference>
<feature type="domain" description="C2H2-type" evidence="9">
    <location>
        <begin position="10"/>
        <end position="38"/>
    </location>
</feature>
<dbReference type="FunFam" id="3.30.160.60:FF:000624">
    <property type="entry name" value="zinc finger protein 697"/>
    <property type="match status" value="1"/>
</dbReference>
<proteinExistence type="predicted"/>
<evidence type="ECO:0000256" key="6">
    <source>
        <dbReference type="ARBA" id="ARBA00023125"/>
    </source>
</evidence>
<evidence type="ECO:0000256" key="3">
    <source>
        <dbReference type="ARBA" id="ARBA00022737"/>
    </source>
</evidence>
<dbReference type="SMART" id="SM00355">
    <property type="entry name" value="ZnF_C2H2"/>
    <property type="match status" value="2"/>
</dbReference>
<dbReference type="GO" id="GO:0048598">
    <property type="term" value="P:embryonic morphogenesis"/>
    <property type="evidence" value="ECO:0007669"/>
    <property type="project" value="UniProtKB-ARBA"/>
</dbReference>
<evidence type="ECO:0000256" key="8">
    <source>
        <dbReference type="PROSITE-ProRule" id="PRU00042"/>
    </source>
</evidence>
<dbReference type="GO" id="GO:0008270">
    <property type="term" value="F:zinc ion binding"/>
    <property type="evidence" value="ECO:0007669"/>
    <property type="project" value="UniProtKB-KW"/>
</dbReference>
<dbReference type="VEuPathDB" id="VectorBase:PHUM245290"/>
<sequence length="64" mass="7716">MAVHTKEKNYLCGLCNKNYQQKWNLITHMARVHSKKKPFKCNDCNKEFGYSSHFKKHKEHIHKV</sequence>
<dbReference type="InParanoid" id="E0VJH8"/>
<dbReference type="PANTHER" id="PTHR16515">
    <property type="entry name" value="PR DOMAIN ZINC FINGER PROTEIN"/>
    <property type="match status" value="1"/>
</dbReference>